<dbReference type="Pfam" id="PF01546">
    <property type="entry name" value="Peptidase_M20"/>
    <property type="match status" value="1"/>
</dbReference>
<dbReference type="InterPro" id="IPR036264">
    <property type="entry name" value="Bact_exopeptidase_dim_dom"/>
</dbReference>
<evidence type="ECO:0000313" key="7">
    <source>
        <dbReference type="EMBL" id="GJD64859.1"/>
    </source>
</evidence>
<dbReference type="Pfam" id="PF07687">
    <property type="entry name" value="M20_dimer"/>
    <property type="match status" value="1"/>
</dbReference>
<dbReference type="InterPro" id="IPR017150">
    <property type="entry name" value="Pept_M20_glutamate_carboxypep"/>
</dbReference>
<name>A0AA37HFK6_9HYPH</name>
<dbReference type="PANTHER" id="PTHR43808">
    <property type="entry name" value="ACETYLORNITHINE DEACETYLASE"/>
    <property type="match status" value="1"/>
</dbReference>
<keyword evidence="2" id="KW-0479">Metal-binding</keyword>
<dbReference type="InterPro" id="IPR011650">
    <property type="entry name" value="Peptidase_M20_dimer"/>
</dbReference>
<dbReference type="Proteomes" id="UP001055286">
    <property type="component" value="Unassembled WGS sequence"/>
</dbReference>
<keyword evidence="7" id="KW-0645">Protease</keyword>
<dbReference type="RefSeq" id="WP_099899209.1">
    <property type="nucleotide sequence ID" value="NZ_BPQJ01000031.1"/>
</dbReference>
<evidence type="ECO:0000256" key="1">
    <source>
        <dbReference type="ARBA" id="ARBA00001947"/>
    </source>
</evidence>
<evidence type="ECO:0000313" key="8">
    <source>
        <dbReference type="Proteomes" id="UP001055286"/>
    </source>
</evidence>
<dbReference type="CDD" id="cd03885">
    <property type="entry name" value="M20_CPDG2"/>
    <property type="match status" value="1"/>
</dbReference>
<feature type="domain" description="Peptidase M20 dimerisation" evidence="6">
    <location>
        <begin position="182"/>
        <end position="273"/>
    </location>
</feature>
<proteinExistence type="predicted"/>
<accession>A0AA37HFK6</accession>
<gene>
    <name evidence="7" type="primary">cpg2</name>
    <name evidence="7" type="ORF">MPEAHAMD_5044</name>
</gene>
<dbReference type="PIRSF" id="PIRSF037238">
    <property type="entry name" value="Carboxypeptidase_G2"/>
    <property type="match status" value="1"/>
</dbReference>
<dbReference type="Gene3D" id="3.40.630.10">
    <property type="entry name" value="Zn peptidases"/>
    <property type="match status" value="1"/>
</dbReference>
<evidence type="ECO:0000259" key="6">
    <source>
        <dbReference type="Pfam" id="PF07687"/>
    </source>
</evidence>
<dbReference type="AlphaFoldDB" id="A0AA37HFK6"/>
<comment type="cofactor">
    <cofactor evidence="1">
        <name>Zn(2+)</name>
        <dbReference type="ChEBI" id="CHEBI:29105"/>
    </cofactor>
</comment>
<keyword evidence="8" id="KW-1185">Reference proteome</keyword>
<evidence type="ECO:0000256" key="2">
    <source>
        <dbReference type="ARBA" id="ARBA00022723"/>
    </source>
</evidence>
<reference evidence="7" key="2">
    <citation type="submission" date="2021-08" db="EMBL/GenBank/DDBJ databases">
        <authorList>
            <person name="Tani A."/>
            <person name="Ola A."/>
            <person name="Ogura Y."/>
            <person name="Katsura K."/>
            <person name="Hayashi T."/>
        </authorList>
    </citation>
    <scope>NUCLEOTIDE SEQUENCE</scope>
    <source>
        <strain evidence="7">JCM 32048</strain>
    </source>
</reference>
<dbReference type="EMBL" id="BPQJ01000031">
    <property type="protein sequence ID" value="GJD64859.1"/>
    <property type="molecule type" value="Genomic_DNA"/>
</dbReference>
<feature type="active site" description="Proton acceptor" evidence="5">
    <location>
        <position position="147"/>
    </location>
</feature>
<organism evidence="7 8">
    <name type="scientific">Methylobacterium frigidaeris</name>
    <dbReference type="NCBI Taxonomy" id="2038277"/>
    <lineage>
        <taxon>Bacteria</taxon>
        <taxon>Pseudomonadati</taxon>
        <taxon>Pseudomonadota</taxon>
        <taxon>Alphaproteobacteria</taxon>
        <taxon>Hyphomicrobiales</taxon>
        <taxon>Methylobacteriaceae</taxon>
        <taxon>Methylobacterium</taxon>
    </lineage>
</organism>
<dbReference type="PANTHER" id="PTHR43808:SF9">
    <property type="entry name" value="BLL0789 PROTEIN"/>
    <property type="match status" value="1"/>
</dbReference>
<dbReference type="SUPFAM" id="SSF53187">
    <property type="entry name" value="Zn-dependent exopeptidases"/>
    <property type="match status" value="1"/>
</dbReference>
<keyword evidence="3" id="KW-0378">Hydrolase</keyword>
<reference evidence="7" key="1">
    <citation type="journal article" date="2016" name="Front. Microbiol.">
        <title>Genome Sequence of the Piezophilic, Mesophilic Sulfate-Reducing Bacterium Desulfovibrio indicus J2T.</title>
        <authorList>
            <person name="Cao J."/>
            <person name="Maignien L."/>
            <person name="Shao Z."/>
            <person name="Alain K."/>
            <person name="Jebbar M."/>
        </authorList>
    </citation>
    <scope>NUCLEOTIDE SEQUENCE</scope>
    <source>
        <strain evidence="7">JCM 32048</strain>
    </source>
</reference>
<evidence type="ECO:0000256" key="5">
    <source>
        <dbReference type="PIRSR" id="PIRSR037238-1"/>
    </source>
</evidence>
<evidence type="ECO:0000256" key="3">
    <source>
        <dbReference type="ARBA" id="ARBA00022801"/>
    </source>
</evidence>
<dbReference type="PROSITE" id="PS00758">
    <property type="entry name" value="ARGE_DAPE_CPG2_1"/>
    <property type="match status" value="1"/>
</dbReference>
<feature type="active site" evidence="5">
    <location>
        <position position="86"/>
    </location>
</feature>
<keyword evidence="7" id="KW-0121">Carboxypeptidase</keyword>
<dbReference type="InterPro" id="IPR001261">
    <property type="entry name" value="ArgE/DapE_CS"/>
</dbReference>
<dbReference type="Gene3D" id="3.30.70.360">
    <property type="match status" value="1"/>
</dbReference>
<dbReference type="InterPro" id="IPR050072">
    <property type="entry name" value="Peptidase_M20A"/>
</dbReference>
<dbReference type="SUPFAM" id="SSF55031">
    <property type="entry name" value="Bacterial exopeptidase dimerisation domain"/>
    <property type="match status" value="1"/>
</dbReference>
<dbReference type="GO" id="GO:0004180">
    <property type="term" value="F:carboxypeptidase activity"/>
    <property type="evidence" value="ECO:0007669"/>
    <property type="project" value="UniProtKB-KW"/>
</dbReference>
<dbReference type="GO" id="GO:0046872">
    <property type="term" value="F:metal ion binding"/>
    <property type="evidence" value="ECO:0007669"/>
    <property type="project" value="UniProtKB-KW"/>
</dbReference>
<protein>
    <submittedName>
        <fullName evidence="7">Carboxypeptidase G2</fullName>
    </submittedName>
</protein>
<keyword evidence="4" id="KW-0862">Zinc</keyword>
<evidence type="ECO:0000256" key="4">
    <source>
        <dbReference type="ARBA" id="ARBA00022833"/>
    </source>
</evidence>
<comment type="caution">
    <text evidence="7">The sequence shown here is derived from an EMBL/GenBank/DDBJ whole genome shotgun (WGS) entry which is preliminary data.</text>
</comment>
<dbReference type="InterPro" id="IPR002933">
    <property type="entry name" value="Peptidase_M20"/>
</dbReference>
<sequence length="378" mass="39660">MTPSPLPTDVSPERAVAAISRWLAVESPTDSAEGVNRMMDLVTDEAATLGLAAERVPGRDGFGDNLILRAGPRTSEPGILVLSHLDTVHPIGTLASDLPVRVEGDRLYGPGVYDMKGGAWLALQAFAAASRSGLARRPLTFLFTSDEETGSQSTRSLIEDLGRRSAAVLVTEPGRDGGKVVTGRKGVGRFDVHVEGRPSHAGTRHADGRNAIREAARLILEIEGLTDYARGVTITVGIIAGGTAENVVPQHCRFAVDLRVVTAADGQDYASRILGLSATEDFRVTVTGGMNRPPYDAGAGAALYAHARSLARDELGIELGEVPLTGGGSDGNFTAALGVPTLDGLGIDGDGAHTLQEYGLISSIAPRTRLMQRLLETL</sequence>